<dbReference type="InterPro" id="IPR027417">
    <property type="entry name" value="P-loop_NTPase"/>
</dbReference>
<dbReference type="GO" id="GO:0005634">
    <property type="term" value="C:nucleus"/>
    <property type="evidence" value="ECO:0007669"/>
    <property type="project" value="TreeGrafter"/>
</dbReference>
<dbReference type="InterPro" id="IPR041569">
    <property type="entry name" value="AAA_lid_3"/>
</dbReference>
<keyword evidence="4 5" id="KW-0103">Bromodomain</keyword>
<dbReference type="Proteomes" id="UP000231279">
    <property type="component" value="Unassembled WGS sequence"/>
</dbReference>
<dbReference type="FunFam" id="1.10.8.60:FF:000016">
    <property type="entry name" value="ATPase family AAA domain-containing protein 2B"/>
    <property type="match status" value="1"/>
</dbReference>
<evidence type="ECO:0000256" key="6">
    <source>
        <dbReference type="SAM" id="MobiDB-lite"/>
    </source>
</evidence>
<dbReference type="InterPro" id="IPR036427">
    <property type="entry name" value="Bromodomain-like_sf"/>
</dbReference>
<dbReference type="AlphaFoldDB" id="A0A2G9G8U2"/>
<dbReference type="SMART" id="SM00382">
    <property type="entry name" value="AAA"/>
    <property type="match status" value="1"/>
</dbReference>
<dbReference type="Pfam" id="PF00004">
    <property type="entry name" value="AAA"/>
    <property type="match status" value="1"/>
</dbReference>
<dbReference type="InterPro" id="IPR003593">
    <property type="entry name" value="AAA+_ATPase"/>
</dbReference>
<feature type="region of interest" description="Disordered" evidence="6">
    <location>
        <begin position="1"/>
        <end position="26"/>
    </location>
</feature>
<feature type="region of interest" description="Disordered" evidence="6">
    <location>
        <begin position="64"/>
        <end position="290"/>
    </location>
</feature>
<dbReference type="PANTHER" id="PTHR23069:SF0">
    <property type="entry name" value="TAT-BINDING HOMOLOG 7"/>
    <property type="match status" value="1"/>
</dbReference>
<evidence type="ECO:0000313" key="9">
    <source>
        <dbReference type="Proteomes" id="UP000231279"/>
    </source>
</evidence>
<dbReference type="STRING" id="429701.A0A2G9G8U2"/>
<dbReference type="GO" id="GO:0005524">
    <property type="term" value="F:ATP binding"/>
    <property type="evidence" value="ECO:0007669"/>
    <property type="project" value="UniProtKB-KW"/>
</dbReference>
<feature type="compositionally biased region" description="Basic and acidic residues" evidence="6">
    <location>
        <begin position="1"/>
        <end position="24"/>
    </location>
</feature>
<dbReference type="GO" id="GO:0006334">
    <property type="term" value="P:nucleosome assembly"/>
    <property type="evidence" value="ECO:0007669"/>
    <property type="project" value="TreeGrafter"/>
</dbReference>
<dbReference type="Gene3D" id="1.20.920.10">
    <property type="entry name" value="Bromodomain-like"/>
    <property type="match status" value="1"/>
</dbReference>
<proteinExistence type="inferred from homology"/>
<evidence type="ECO:0000256" key="5">
    <source>
        <dbReference type="PROSITE-ProRule" id="PRU00035"/>
    </source>
</evidence>
<feature type="compositionally biased region" description="Acidic residues" evidence="6">
    <location>
        <begin position="157"/>
        <end position="173"/>
    </location>
</feature>
<name>A0A2G9G8U2_9LAMI</name>
<evidence type="ECO:0000256" key="4">
    <source>
        <dbReference type="ARBA" id="ARBA00023117"/>
    </source>
</evidence>
<keyword evidence="3" id="KW-0067">ATP-binding</keyword>
<evidence type="ECO:0000256" key="3">
    <source>
        <dbReference type="ARBA" id="ARBA00022840"/>
    </source>
</evidence>
<dbReference type="GO" id="GO:0042393">
    <property type="term" value="F:histone binding"/>
    <property type="evidence" value="ECO:0007669"/>
    <property type="project" value="TreeGrafter"/>
</dbReference>
<dbReference type="SUPFAM" id="SSF52540">
    <property type="entry name" value="P-loop containing nucleoside triphosphate hydrolases"/>
    <property type="match status" value="2"/>
</dbReference>
<keyword evidence="9" id="KW-1185">Reference proteome</keyword>
<feature type="domain" description="Bromo" evidence="7">
    <location>
        <begin position="923"/>
        <end position="985"/>
    </location>
</feature>
<dbReference type="Pfam" id="PF17862">
    <property type="entry name" value="AAA_lid_3"/>
    <property type="match status" value="1"/>
</dbReference>
<feature type="compositionally biased region" description="Polar residues" evidence="6">
    <location>
        <begin position="115"/>
        <end position="125"/>
    </location>
</feature>
<feature type="compositionally biased region" description="Basic and acidic residues" evidence="6">
    <location>
        <begin position="126"/>
        <end position="141"/>
    </location>
</feature>
<dbReference type="GO" id="GO:0003682">
    <property type="term" value="F:chromatin binding"/>
    <property type="evidence" value="ECO:0007669"/>
    <property type="project" value="TreeGrafter"/>
</dbReference>
<comment type="caution">
    <text evidence="8">The sequence shown here is derived from an EMBL/GenBank/DDBJ whole genome shotgun (WGS) entry which is preliminary data.</text>
</comment>
<protein>
    <submittedName>
        <fullName evidence="8">AAA+-type ATPase containing the bromodomain</fullName>
    </submittedName>
</protein>
<feature type="compositionally biased region" description="Acidic residues" evidence="6">
    <location>
        <begin position="92"/>
        <end position="103"/>
    </location>
</feature>
<feature type="compositionally biased region" description="Basic residues" evidence="6">
    <location>
        <begin position="279"/>
        <end position="288"/>
    </location>
</feature>
<dbReference type="InterPro" id="IPR003960">
    <property type="entry name" value="ATPase_AAA_CS"/>
</dbReference>
<comment type="similarity">
    <text evidence="1">Belongs to the AAA ATPase family.</text>
</comment>
<dbReference type="InterPro" id="IPR001487">
    <property type="entry name" value="Bromodomain"/>
</dbReference>
<feature type="compositionally biased region" description="Polar residues" evidence="6">
    <location>
        <begin position="69"/>
        <end position="78"/>
    </location>
</feature>
<keyword evidence="2" id="KW-0547">Nucleotide-binding</keyword>
<organism evidence="8 9">
    <name type="scientific">Handroanthus impetiginosus</name>
    <dbReference type="NCBI Taxonomy" id="429701"/>
    <lineage>
        <taxon>Eukaryota</taxon>
        <taxon>Viridiplantae</taxon>
        <taxon>Streptophyta</taxon>
        <taxon>Embryophyta</taxon>
        <taxon>Tracheophyta</taxon>
        <taxon>Spermatophyta</taxon>
        <taxon>Magnoliopsida</taxon>
        <taxon>eudicotyledons</taxon>
        <taxon>Gunneridae</taxon>
        <taxon>Pentapetalae</taxon>
        <taxon>asterids</taxon>
        <taxon>lamiids</taxon>
        <taxon>Lamiales</taxon>
        <taxon>Bignoniaceae</taxon>
        <taxon>Crescentiina</taxon>
        <taxon>Tabebuia alliance</taxon>
        <taxon>Handroanthus</taxon>
    </lineage>
</organism>
<dbReference type="OrthoDB" id="5421at2759"/>
<dbReference type="PANTHER" id="PTHR23069">
    <property type="entry name" value="AAA DOMAIN-CONTAINING"/>
    <property type="match status" value="1"/>
</dbReference>
<evidence type="ECO:0000256" key="1">
    <source>
        <dbReference type="ARBA" id="ARBA00006914"/>
    </source>
</evidence>
<dbReference type="FunFam" id="1.20.920.10:FF:000037">
    <property type="entry name" value="ATPase family AAA domain-containing protein"/>
    <property type="match status" value="1"/>
</dbReference>
<gene>
    <name evidence="8" type="ORF">CDL12_25776</name>
</gene>
<dbReference type="PROSITE" id="PS50014">
    <property type="entry name" value="BROMODOMAIN_2"/>
    <property type="match status" value="1"/>
</dbReference>
<dbReference type="CDD" id="cd05528">
    <property type="entry name" value="Bromo_AAA"/>
    <property type="match status" value="1"/>
</dbReference>
<dbReference type="Gene3D" id="1.10.8.60">
    <property type="match status" value="1"/>
</dbReference>
<dbReference type="PROSITE" id="PS00674">
    <property type="entry name" value="AAA"/>
    <property type="match status" value="1"/>
</dbReference>
<feature type="compositionally biased region" description="Basic and acidic residues" evidence="6">
    <location>
        <begin position="231"/>
        <end position="249"/>
    </location>
</feature>
<dbReference type="PRINTS" id="PR00503">
    <property type="entry name" value="BROMODOMAIN"/>
</dbReference>
<dbReference type="SUPFAM" id="SSF47370">
    <property type="entry name" value="Bromodomain"/>
    <property type="match status" value="1"/>
</dbReference>
<dbReference type="GO" id="GO:0045815">
    <property type="term" value="P:transcription initiation-coupled chromatin remodeling"/>
    <property type="evidence" value="ECO:0007669"/>
    <property type="project" value="TreeGrafter"/>
</dbReference>
<dbReference type="FunFam" id="3.40.50.300:FF:000061">
    <property type="entry name" value="ATPase family, AAA domain-containing 2"/>
    <property type="match status" value="1"/>
</dbReference>
<dbReference type="Pfam" id="PF00439">
    <property type="entry name" value="Bromodomain"/>
    <property type="match status" value="1"/>
</dbReference>
<accession>A0A2G9G8U2</accession>
<evidence type="ECO:0000259" key="7">
    <source>
        <dbReference type="PROSITE" id="PS50014"/>
    </source>
</evidence>
<feature type="compositionally biased region" description="Acidic residues" evidence="6">
    <location>
        <begin position="180"/>
        <end position="230"/>
    </location>
</feature>
<sequence>MYGKRSVEGDGPDSRPVRTSDRLRSRPKFYNRPYLYYSPTIIRSKRKKTKTRTAAAQIAKMLRQKRTSKANSVATNLRRSTRKRRVPINLEEYTDSSGTEDNDLMIPRYRKSRNRITNNSASQDDLTPRREGLRPRREGLRPRGSRAGSRERLRMETDEEQSTSDEKDANDEPDNAKDMEDNEADDGEGEDEGAGEEDGEDGEEDGDDGEEDGEDGEDGEEDGDDEEGEEQEGRRRYDLRNRAEVRRLSMEQSKQMPRSPRRVLHQGMGTKVGRDGRKGSRVHKRHRITRAEDSDDSLLVDELDQGPPIPWGRGGSRSGLPWLLGGLDMQGTTSWNLNVAASGWGHQNDSLSNLTSGIQTAGPSSKGGADIQPVQIDETVSFDDIGGLSEYIDALKEMVFFPLLYPDFFASYNITPPRGVLLCGPPGTGKTLIARALACAASKAGQKVSFYMRKGADVLSKWVGEAERQLKLLFEEAQKNQPSIIFFDEIDGLAPVRSSKQEQIHNSIVSTLLALMDGLDSRGQVVLIGATNRVDAIDGALRRPGRFDREFNFPLPGCEARAEILDIHTRKWKQPPSKELKLELAASCVGYCGADLKALCTEAAIRAFRERYPQVYTSDDKFVIDVDSVKVEKYHFVEAMSTITPAAHRGSIVNSRPLSPVVSPCLQRHLQKAMNIISEIFPAVTASSEVTKLSILSHGSAISLVYRPRLLLYGDNGVGLDHVGPAVLHELEKFPVHSLALPSLLSDPGAKTPEEALVHVFGEARRTTPSILYLPQFHLWWESAHDQLRAVLRTLLEELPSDLPILLLGTSSTSLSEISDNPSSIFSERNVLHLSSPSTKDRSLFFDRLIEAALSVQSEGLLKDPARSASLPELPKAPKVATAPKASELRAKAEAQGHALRRMRMCLRDVCNRILYDKRFSVFHYPVMDEDAPNYHAIIQNPMDMATLLQRVDSGKYITCRSFLEDFDLILANAKRYNGDDYNGARIVSRAYELRDAVHGMISQMDPSLVAFCDKIADEGGPISLPADIGETLLPQTPVVQTISVTRASARLRNVQPEVNLDQSYEVIKRPKKHTDASQTEEGPELDTVQPKSSEDAEVNGTVPQRPEIAVTEHGNSDNGTRCISQDVTMSDGEISNQVESIKQLFVEHSKDYGIPQLERLYTRVMKGVFETKSRARVGDLKASILSFLFEFAQDQSRF</sequence>
<dbReference type="GO" id="GO:0016887">
    <property type="term" value="F:ATP hydrolysis activity"/>
    <property type="evidence" value="ECO:0007669"/>
    <property type="project" value="InterPro"/>
</dbReference>
<dbReference type="InterPro" id="IPR003959">
    <property type="entry name" value="ATPase_AAA_core"/>
</dbReference>
<evidence type="ECO:0000313" key="8">
    <source>
        <dbReference type="EMBL" id="PIN01719.1"/>
    </source>
</evidence>
<dbReference type="SMART" id="SM00297">
    <property type="entry name" value="BROMO"/>
    <property type="match status" value="1"/>
</dbReference>
<reference evidence="9" key="1">
    <citation type="journal article" date="2018" name="Gigascience">
        <title>Genome assembly of the Pink Ipe (Handroanthus impetiginosus, Bignoniaceae), a highly valued, ecologically keystone Neotropical timber forest tree.</title>
        <authorList>
            <person name="Silva-Junior O.B."/>
            <person name="Grattapaglia D."/>
            <person name="Novaes E."/>
            <person name="Collevatti R.G."/>
        </authorList>
    </citation>
    <scope>NUCLEOTIDE SEQUENCE [LARGE SCALE GENOMIC DNA]</scope>
    <source>
        <strain evidence="9">cv. UFG-1</strain>
    </source>
</reference>
<feature type="region of interest" description="Disordered" evidence="6">
    <location>
        <begin position="1065"/>
        <end position="1122"/>
    </location>
</feature>
<dbReference type="EMBL" id="NKXS01006290">
    <property type="protein sequence ID" value="PIN01719.1"/>
    <property type="molecule type" value="Genomic_DNA"/>
</dbReference>
<dbReference type="Gene3D" id="3.40.50.300">
    <property type="entry name" value="P-loop containing nucleotide triphosphate hydrolases"/>
    <property type="match status" value="1"/>
</dbReference>
<dbReference type="InterPro" id="IPR045199">
    <property type="entry name" value="ATAD2-like"/>
</dbReference>
<evidence type="ECO:0000256" key="2">
    <source>
        <dbReference type="ARBA" id="ARBA00022741"/>
    </source>
</evidence>
<dbReference type="GO" id="GO:0006337">
    <property type="term" value="P:nucleosome disassembly"/>
    <property type="evidence" value="ECO:0007669"/>
    <property type="project" value="TreeGrafter"/>
</dbReference>